<dbReference type="FunFam" id="1.25.40.10:FF:001107">
    <property type="entry name" value="Protein NRDE2-like protein"/>
    <property type="match status" value="1"/>
</dbReference>
<gene>
    <name evidence="5" type="primary">nrde2</name>
</gene>
<evidence type="ECO:0000256" key="3">
    <source>
        <dbReference type="ARBA" id="ARBA00023242"/>
    </source>
</evidence>
<keyword evidence="6" id="KW-1185">Reference proteome</keyword>
<dbReference type="GO" id="GO:1902369">
    <property type="term" value="P:negative regulation of RNA catabolic process"/>
    <property type="evidence" value="ECO:0007669"/>
    <property type="project" value="TreeGrafter"/>
</dbReference>
<dbReference type="AlphaFoldDB" id="A0A8C5EBE8"/>
<feature type="region of interest" description="Disordered" evidence="4">
    <location>
        <begin position="572"/>
        <end position="596"/>
    </location>
</feature>
<reference evidence="5" key="3">
    <citation type="submission" date="2025-09" db="UniProtKB">
        <authorList>
            <consortium name="Ensembl"/>
        </authorList>
    </citation>
    <scope>IDENTIFICATION</scope>
</reference>
<evidence type="ECO:0000313" key="5">
    <source>
        <dbReference type="Ensembl" id="ENSGWIP00000017454.1"/>
    </source>
</evidence>
<dbReference type="Ensembl" id="ENSGWIT00000019261.1">
    <property type="protein sequence ID" value="ENSGWIP00000017454.1"/>
    <property type="gene ID" value="ENSGWIG00000009717.1"/>
</dbReference>
<evidence type="ECO:0000256" key="1">
    <source>
        <dbReference type="ARBA" id="ARBA00004123"/>
    </source>
</evidence>
<feature type="region of interest" description="Disordered" evidence="4">
    <location>
        <begin position="84"/>
        <end position="141"/>
    </location>
</feature>
<organism evidence="5 6">
    <name type="scientific">Gouania willdenowi</name>
    <name type="common">Blunt-snouted clingfish</name>
    <name type="synonym">Lepadogaster willdenowi</name>
    <dbReference type="NCBI Taxonomy" id="441366"/>
    <lineage>
        <taxon>Eukaryota</taxon>
        <taxon>Metazoa</taxon>
        <taxon>Chordata</taxon>
        <taxon>Craniata</taxon>
        <taxon>Vertebrata</taxon>
        <taxon>Euteleostomi</taxon>
        <taxon>Actinopterygii</taxon>
        <taxon>Neopterygii</taxon>
        <taxon>Teleostei</taxon>
        <taxon>Neoteleostei</taxon>
        <taxon>Acanthomorphata</taxon>
        <taxon>Ovalentaria</taxon>
        <taxon>Blenniimorphae</taxon>
        <taxon>Blenniiformes</taxon>
        <taxon>Gobiesocoidei</taxon>
        <taxon>Gobiesocidae</taxon>
        <taxon>Gobiesocinae</taxon>
        <taxon>Gouania</taxon>
    </lineage>
</organism>
<dbReference type="GO" id="GO:0071013">
    <property type="term" value="C:catalytic step 2 spliceosome"/>
    <property type="evidence" value="ECO:0007669"/>
    <property type="project" value="TreeGrafter"/>
</dbReference>
<proteinExistence type="inferred from homology"/>
<keyword evidence="3" id="KW-0539">Nucleus</keyword>
<accession>A0A8C5EBE8</accession>
<evidence type="ECO:0000256" key="2">
    <source>
        <dbReference type="ARBA" id="ARBA00009265"/>
    </source>
</evidence>
<comment type="subcellular location">
    <subcellularLocation>
        <location evidence="1">Nucleus</location>
    </subcellularLocation>
</comment>
<dbReference type="GO" id="GO:0031048">
    <property type="term" value="P:regulatory ncRNA-mediated heterochromatin formation"/>
    <property type="evidence" value="ECO:0007669"/>
    <property type="project" value="TreeGrafter"/>
</dbReference>
<evidence type="ECO:0000256" key="4">
    <source>
        <dbReference type="SAM" id="MobiDB-lite"/>
    </source>
</evidence>
<sequence>MQRPECQPPLKNPKRRTIVVTSDVTLLRLFMQGVIMALFPAFAEEGGQKLEKPPKDLDWLNNKSFQIGDALSLHSRFLENTSEQLNNRQARDYDSTEEESGDTTHRRKKSEKKKKKKHKKKSRRHSESSASIFPSDLKREEETKSQQDALLASRFCWLEDFLSSTEQPFCVDRKPDPANWTYKSLYRGDVARYKRKGSSSLGVDARTQEISWEESDTKKKQKGRDSKRAADRYFSTVCRLLLRSELPVPVLPGCPAPNEASALSSASFLPLIDNEGERKGGQTGDSVQRSSVDPLNVYDSSTSLWRQGKGQQDQQIPDTHTNRESFGLMTGRTEEFNRQLREQPTDTQLWIQFIRYQDELNAAVFGGEEEQTGGESAERRRSSYRVVLEKKLSIAERAINANPVCIELQLERLWICQELWEPAVLAKEWKKLVFLHPNSAPLWREYLLFTQSYFSNFTVSKVNSAYGKCLSTLSAVRDGSMLSHPALPRTEEEMLDIFVQQCHFLRQSGHSEKAVSLFQAMIDFTFFKPDSVRKLTTKQQVEFFEPFWDSGEARVGEFGAKGWKTWMHQQERGGWLQPNAEEEEEEEDEDEEEVKDRSQPRWRVWLQVESTREFAHWLPWRPDKAKGQSEEDCEDPDRQVLFDDIGPSLICLSSAELQLCLLLHFLSFLGLPVDPVLSGIPCLPGLLLENLCLLTQGNKPQHPLTWYDLPEHGADSVGHMTTLQGARKCAGLGKMGEKFVTNVLNMILAVLPAHHKGVLSLSWIQYEKLKVQRYLCNSNKKCLRTQGKRSKQVVKRLLKEPENRSSLVLWREYAHLEWMLGNQDEARKVLSTASALDGSKGLSSRALCELCLLWSQLEVEKAEAERDGRHIDVTASPAVCILTRLTEGTSSFSSSTQTLSPVSILKARRSYEQSLIANLSALENLCGLQSREKGIEDVLRLRSLVGCYALFQYLTVNIQAANAVYTQARDRVDALYHTLTLEQKQGSSSEARRFAADPSSTSAPQHSIRRLASECEALAVQQACLLRHHNTVSVFPLSMLRETLTSSLVTCSSSAPLWSIYLQVENRYHSAGRARRFFHSVSRDNSSIVPRLFAIVAEQQRKQLVDAAQRSCCHDDALPMLPENGLSNRIRGLFESTSVTKMGAHCPLLWRMYVYFLVSEGKTDKAKGIFYKALQNIPWVKGLYMDAVQLFPENPQEFVDLMTEKEIRLRLPLEELDILLED</sequence>
<evidence type="ECO:0008006" key="7">
    <source>
        <dbReference type="Google" id="ProtNLM"/>
    </source>
</evidence>
<dbReference type="InterPro" id="IPR011990">
    <property type="entry name" value="TPR-like_helical_dom_sf"/>
</dbReference>
<dbReference type="CDD" id="cd22200">
    <property type="entry name" value="NRDE2_MID"/>
    <property type="match status" value="1"/>
</dbReference>
<comment type="similarity">
    <text evidence="2">Belongs to the NRDE2 family.</text>
</comment>
<evidence type="ECO:0000313" key="6">
    <source>
        <dbReference type="Proteomes" id="UP000694680"/>
    </source>
</evidence>
<feature type="compositionally biased region" description="Polar residues" evidence="4">
    <location>
        <begin position="284"/>
        <end position="319"/>
    </location>
</feature>
<feature type="region of interest" description="Disordered" evidence="4">
    <location>
        <begin position="273"/>
        <end position="325"/>
    </location>
</feature>
<dbReference type="InterPro" id="IPR013633">
    <property type="entry name" value="NRDE-2"/>
</dbReference>
<feature type="compositionally biased region" description="Basic residues" evidence="4">
    <location>
        <begin position="105"/>
        <end position="124"/>
    </location>
</feature>
<protein>
    <recommendedName>
        <fullName evidence="7">NRDE-2, necessary for RNA interference, domain containing</fullName>
    </recommendedName>
</protein>
<dbReference type="Pfam" id="PF08424">
    <property type="entry name" value="NRDE-2"/>
    <property type="match status" value="1"/>
</dbReference>
<dbReference type="PANTHER" id="PTHR13471:SF0">
    <property type="entry name" value="NUCLEAR EXOSOME REGULATOR NRDE2"/>
    <property type="match status" value="1"/>
</dbReference>
<reference evidence="5" key="2">
    <citation type="submission" date="2025-08" db="UniProtKB">
        <authorList>
            <consortium name="Ensembl"/>
        </authorList>
    </citation>
    <scope>IDENTIFICATION</scope>
</reference>
<name>A0A8C5EBE8_GOUWI</name>
<dbReference type="Proteomes" id="UP000694680">
    <property type="component" value="Chromosome 22"/>
</dbReference>
<dbReference type="Gene3D" id="1.25.40.10">
    <property type="entry name" value="Tetratricopeptide repeat domain"/>
    <property type="match status" value="1"/>
</dbReference>
<feature type="compositionally biased region" description="Acidic residues" evidence="4">
    <location>
        <begin position="580"/>
        <end position="593"/>
    </location>
</feature>
<dbReference type="PANTHER" id="PTHR13471">
    <property type="entry name" value="TETRATRICOPEPTIDE-LIKE HELICAL"/>
    <property type="match status" value="1"/>
</dbReference>
<reference evidence="5" key="1">
    <citation type="submission" date="2020-06" db="EMBL/GenBank/DDBJ databases">
        <authorList>
            <consortium name="Wellcome Sanger Institute Data Sharing"/>
        </authorList>
    </citation>
    <scope>NUCLEOTIDE SEQUENCE [LARGE SCALE GENOMIC DNA]</scope>
</reference>